<name>A7IYQ2_9POTV</name>
<feature type="active site" description="For helper component proteinase activity" evidence="32">
    <location>
        <position position="859"/>
    </location>
</feature>
<dbReference type="EMBL" id="DQ666332">
    <property type="protein sequence ID" value="ABG56534.1"/>
    <property type="molecule type" value="Genomic_RNA"/>
</dbReference>
<dbReference type="Pfam" id="PF00863">
    <property type="entry name" value="Peptidase_C4"/>
    <property type="match status" value="1"/>
</dbReference>
<keyword evidence="23" id="KW-0788">Thiol protease</keyword>
<evidence type="ECO:0000259" key="37">
    <source>
        <dbReference type="PROSITE" id="PS51194"/>
    </source>
</evidence>
<feature type="domain" description="RdRp catalytic" evidence="35">
    <location>
        <begin position="2660"/>
        <end position="2784"/>
    </location>
</feature>
<dbReference type="Pfam" id="PF13608">
    <property type="entry name" value="Potyvirid-P3"/>
    <property type="match status" value="1"/>
</dbReference>
<dbReference type="PROSITE" id="PS51192">
    <property type="entry name" value="HELICASE_ATP_BIND_1"/>
    <property type="match status" value="1"/>
</dbReference>
<dbReference type="InterPro" id="IPR043128">
    <property type="entry name" value="Rev_trsase/Diguanyl_cyclase"/>
</dbReference>
<dbReference type="Pfam" id="PF00680">
    <property type="entry name" value="RdRP_1"/>
    <property type="match status" value="1"/>
</dbReference>
<dbReference type="PROSITE" id="PS51744">
    <property type="entry name" value="HC_PRO_CPD"/>
    <property type="match status" value="1"/>
</dbReference>
<evidence type="ECO:0000256" key="15">
    <source>
        <dbReference type="ARBA" id="ARBA00022581"/>
    </source>
</evidence>
<evidence type="ECO:0000256" key="23">
    <source>
        <dbReference type="ARBA" id="ARBA00022807"/>
    </source>
</evidence>
<dbReference type="GO" id="GO:0016818">
    <property type="term" value="F:hydrolase activity, acting on acid anhydrides, in phosphorus-containing anhydrides"/>
    <property type="evidence" value="ECO:0007669"/>
    <property type="project" value="InterPro"/>
</dbReference>
<dbReference type="Pfam" id="PF08440">
    <property type="entry name" value="Poty_PP"/>
    <property type="match status" value="1"/>
</dbReference>
<evidence type="ECO:0000259" key="39">
    <source>
        <dbReference type="PROSITE" id="PS51744"/>
    </source>
</evidence>
<keyword evidence="12" id="KW-0597">Phosphoprotein</keyword>
<evidence type="ECO:0000256" key="26">
    <source>
        <dbReference type="ARBA" id="ARBA00022953"/>
    </source>
</evidence>
<evidence type="ECO:0000256" key="19">
    <source>
        <dbReference type="ARBA" id="ARBA00022695"/>
    </source>
</evidence>
<evidence type="ECO:0000256" key="11">
    <source>
        <dbReference type="ARBA" id="ARBA00022520"/>
    </source>
</evidence>
<dbReference type="InterPro" id="IPR001730">
    <property type="entry name" value="Potyv_NIa-pro_dom"/>
</dbReference>
<feature type="domain" description="Peptidase C6" evidence="39">
    <location>
        <begin position="778"/>
        <end position="900"/>
    </location>
</feature>
<evidence type="ECO:0000256" key="33">
    <source>
        <dbReference type="RuleBase" id="RU003351"/>
    </source>
</evidence>
<evidence type="ECO:0000256" key="34">
    <source>
        <dbReference type="SAM" id="MobiDB-lite"/>
    </source>
</evidence>
<keyword evidence="24" id="KW-0067">ATP-binding</keyword>
<dbReference type="PRINTS" id="PR00966">
    <property type="entry name" value="NIAPOTYPTASE"/>
</dbReference>
<dbReference type="PROSITE" id="PS50507">
    <property type="entry name" value="RDRP_SSRNA_POS"/>
    <property type="match status" value="1"/>
</dbReference>
<evidence type="ECO:0000256" key="6">
    <source>
        <dbReference type="ARBA" id="ARBA00020107"/>
    </source>
</evidence>
<dbReference type="InterPro" id="IPR013648">
    <property type="entry name" value="PP_Potyviridae"/>
</dbReference>
<organism evidence="41">
    <name type="scientific">Bean common mosaic virus</name>
    <dbReference type="NCBI Taxonomy" id="12196"/>
    <lineage>
        <taxon>Viruses</taxon>
        <taxon>Riboviria</taxon>
        <taxon>Orthornavirae</taxon>
        <taxon>Pisuviricota</taxon>
        <taxon>Stelpaviricetes</taxon>
        <taxon>Patatavirales</taxon>
        <taxon>Potyviridae</taxon>
        <taxon>Potyvirus</taxon>
        <taxon>Potyvirus phaseovulgaris</taxon>
    </lineage>
</organism>
<dbReference type="SMART" id="SM00490">
    <property type="entry name" value="HELICc"/>
    <property type="match status" value="1"/>
</dbReference>
<evidence type="ECO:0000256" key="12">
    <source>
        <dbReference type="ARBA" id="ARBA00022553"/>
    </source>
</evidence>
<evidence type="ECO:0000259" key="36">
    <source>
        <dbReference type="PROSITE" id="PS51192"/>
    </source>
</evidence>
<feature type="active site" description="For helper component proteinase activity" evidence="32">
    <location>
        <position position="786"/>
    </location>
</feature>
<dbReference type="Gene3D" id="3.90.70.150">
    <property type="entry name" value="Helper component proteinase"/>
    <property type="match status" value="1"/>
</dbReference>
<evidence type="ECO:0000256" key="29">
    <source>
        <dbReference type="ARBA" id="ARBA00029422"/>
    </source>
</evidence>
<dbReference type="PANTHER" id="PTHR43519:SF1">
    <property type="entry name" value="ATP-DEPENDENT RNA HELICASE HRPB"/>
    <property type="match status" value="1"/>
</dbReference>
<comment type="function">
    <text evidence="28">Involved in aphid transmission, cell-to-cell and systemis movement, encapsidation of the viral RNA and in the regulation of viral RNA amplification.</text>
</comment>
<keyword evidence="25" id="KW-0946">Virion</keyword>
<dbReference type="InterPro" id="IPR002540">
    <property type="entry name" value="Pept_S30_P1_potyvir"/>
</dbReference>
<evidence type="ECO:0000259" key="38">
    <source>
        <dbReference type="PROSITE" id="PS51436"/>
    </source>
</evidence>
<evidence type="ECO:0000256" key="9">
    <source>
        <dbReference type="ARBA" id="ARBA00022488"/>
    </source>
</evidence>
<dbReference type="PROSITE" id="PS51436">
    <property type="entry name" value="POTYVIRUS_NIA_PRO"/>
    <property type="match status" value="1"/>
</dbReference>
<dbReference type="GO" id="GO:0005198">
    <property type="term" value="F:structural molecule activity"/>
    <property type="evidence" value="ECO:0007669"/>
    <property type="project" value="InterPro"/>
</dbReference>
<keyword evidence="26" id="KW-0693">Viral RNA replication</keyword>
<dbReference type="GO" id="GO:0005524">
    <property type="term" value="F:ATP binding"/>
    <property type="evidence" value="ECO:0007669"/>
    <property type="project" value="UniProtKB-KW"/>
</dbReference>
<keyword evidence="14" id="KW-1048">Host nucleus</keyword>
<dbReference type="GO" id="GO:0052170">
    <property type="term" value="P:symbiont-mediated suppression of host innate immune response"/>
    <property type="evidence" value="ECO:0007669"/>
    <property type="project" value="UniProtKB-KW"/>
</dbReference>
<keyword evidence="19" id="KW-0548">Nucleotidyltransferase</keyword>
<reference evidence="41" key="1">
    <citation type="submission" date="2006-06" db="EMBL/GenBank/DDBJ databases">
        <title>The complete nucleotide sequence and genome organization of the NL4 strain of bean common mosaic virus.</title>
        <authorList>
            <person name="Bravo E."/>
            <person name="Martinez A.K."/>
            <person name="Gallego G."/>
            <person name="Calvert L."/>
        </authorList>
    </citation>
    <scope>NUCLEOTIDE SEQUENCE</scope>
    <source>
        <strain evidence="41">NL4</strain>
    </source>
</reference>
<evidence type="ECO:0000256" key="1">
    <source>
        <dbReference type="ARBA" id="ARBA00000785"/>
    </source>
</evidence>
<keyword evidence="11" id="KW-0191">Covalent protein-RNA linkage</keyword>
<comment type="function">
    <text evidence="31">Mediates the cap-independent, EIF4E-dependent translation of viral genomic RNAs. Binds to the cap-binding site of host EIF4E and thus interferes with the host EIF4E-dependent mRNA export and translation. VPg-RNA directly binds EIF4E and is a template for transcription. Also forms trimeric complexes with EIF4E-EIF4G, which are templates for translation.</text>
</comment>
<dbReference type="PROSITE" id="PS51194">
    <property type="entry name" value="HELICASE_CTER"/>
    <property type="match status" value="1"/>
</dbReference>
<evidence type="ECO:0000256" key="18">
    <source>
        <dbReference type="ARBA" id="ARBA00022679"/>
    </source>
</evidence>
<feature type="domain" description="Peptidase S30" evidence="40">
    <location>
        <begin position="303"/>
        <end position="443"/>
    </location>
</feature>
<feature type="domain" description="Helicase C-terminal" evidence="37">
    <location>
        <begin position="1542"/>
        <end position="1701"/>
    </location>
</feature>
<feature type="domain" description="Helicase ATP-binding" evidence="36">
    <location>
        <begin position="1371"/>
        <end position="1523"/>
    </location>
</feature>
<evidence type="ECO:0000256" key="22">
    <source>
        <dbReference type="ARBA" id="ARBA00022806"/>
    </source>
</evidence>
<evidence type="ECO:0000256" key="4">
    <source>
        <dbReference type="ARBA" id="ARBA00004328"/>
    </source>
</evidence>
<dbReference type="GO" id="GO:0003968">
    <property type="term" value="F:RNA-directed RNA polymerase activity"/>
    <property type="evidence" value="ECO:0007669"/>
    <property type="project" value="UniProtKB-KW"/>
</dbReference>
<dbReference type="GO" id="GO:0006351">
    <property type="term" value="P:DNA-templated transcription"/>
    <property type="evidence" value="ECO:0007669"/>
    <property type="project" value="InterPro"/>
</dbReference>
<dbReference type="MEROPS" id="C06.001"/>
<dbReference type="SUPFAM" id="SSF56672">
    <property type="entry name" value="DNA/RNA polymerases"/>
    <property type="match status" value="1"/>
</dbReference>
<evidence type="ECO:0000313" key="41">
    <source>
        <dbReference type="EMBL" id="ABG56534.1"/>
    </source>
</evidence>
<dbReference type="InterPro" id="IPR009003">
    <property type="entry name" value="Peptidase_S1_PA"/>
</dbReference>
<feature type="compositionally biased region" description="Basic and acidic residues" evidence="34">
    <location>
        <begin position="2952"/>
        <end position="2974"/>
    </location>
</feature>
<dbReference type="Gene3D" id="3.40.50.300">
    <property type="entry name" value="P-loop containing nucleotide triphosphate hydrolases"/>
    <property type="match status" value="2"/>
</dbReference>
<evidence type="ECO:0000256" key="32">
    <source>
        <dbReference type="PROSITE-ProRule" id="PRU01080"/>
    </source>
</evidence>
<evidence type="ECO:0000256" key="28">
    <source>
        <dbReference type="ARBA" id="ARBA00029405"/>
    </source>
</evidence>
<dbReference type="InterPro" id="IPR039560">
    <property type="entry name" value="Potyvirid-P3"/>
</dbReference>
<evidence type="ECO:0000256" key="7">
    <source>
        <dbReference type="ARBA" id="ARBA00022463"/>
    </source>
</evidence>
<dbReference type="InterPro" id="IPR043502">
    <property type="entry name" value="DNA/RNA_pol_sf"/>
</dbReference>
<evidence type="ECO:0000259" key="40">
    <source>
        <dbReference type="PROSITE" id="PS51871"/>
    </source>
</evidence>
<dbReference type="GO" id="GO:0039694">
    <property type="term" value="P:viral RNA genome replication"/>
    <property type="evidence" value="ECO:0007669"/>
    <property type="project" value="InterPro"/>
</dbReference>
<dbReference type="GO" id="GO:0042025">
    <property type="term" value="C:host cell nucleus"/>
    <property type="evidence" value="ECO:0007669"/>
    <property type="project" value="UniProtKB-SubCell"/>
</dbReference>
<evidence type="ECO:0000256" key="27">
    <source>
        <dbReference type="ARBA" id="ARBA00023280"/>
    </source>
</evidence>
<keyword evidence="7" id="KW-0941">Suppressor of RNA silencing</keyword>
<keyword evidence="21" id="KW-0378">Hydrolase</keyword>
<dbReference type="Pfam" id="PF01577">
    <property type="entry name" value="Peptidase_S30"/>
    <property type="match status" value="1"/>
</dbReference>
<keyword evidence="20" id="KW-0547">Nucleotide-binding</keyword>
<dbReference type="Pfam" id="PF00851">
    <property type="entry name" value="Peptidase_C6"/>
    <property type="match status" value="1"/>
</dbReference>
<dbReference type="InterPro" id="IPR042308">
    <property type="entry name" value="HC_PRO_CPD_sf"/>
</dbReference>
<keyword evidence="22" id="KW-0347">Helicase</keyword>
<dbReference type="Pfam" id="PF00271">
    <property type="entry name" value="Helicase_C"/>
    <property type="match status" value="1"/>
</dbReference>
<accession>A7IYQ2</accession>
<feature type="domain" description="Peptidase C4" evidence="38">
    <location>
        <begin position="2177"/>
        <end position="2395"/>
    </location>
</feature>
<dbReference type="Gene3D" id="2.40.10.10">
    <property type="entry name" value="Trypsin-like serine proteases"/>
    <property type="match status" value="2"/>
</dbReference>
<dbReference type="GO" id="GO:0004197">
    <property type="term" value="F:cysteine-type endopeptidase activity"/>
    <property type="evidence" value="ECO:0007669"/>
    <property type="project" value="InterPro"/>
</dbReference>
<dbReference type="GO" id="GO:0006508">
    <property type="term" value="P:proteolysis"/>
    <property type="evidence" value="ECO:0007669"/>
    <property type="project" value="UniProtKB-KW"/>
</dbReference>
<comment type="function">
    <text evidence="29">Has helicase activity. It may be involved in replication.</text>
</comment>
<evidence type="ECO:0000256" key="8">
    <source>
        <dbReference type="ARBA" id="ARBA00022484"/>
    </source>
</evidence>
<dbReference type="GO" id="GO:0019029">
    <property type="term" value="C:helical viral capsid"/>
    <property type="evidence" value="ECO:0007669"/>
    <property type="project" value="UniProtKB-KW"/>
</dbReference>
<dbReference type="GO" id="GO:0044161">
    <property type="term" value="C:host cell cytoplasmic vesicle"/>
    <property type="evidence" value="ECO:0007669"/>
    <property type="project" value="UniProtKB-SubCell"/>
</dbReference>
<evidence type="ECO:0000256" key="5">
    <source>
        <dbReference type="ARBA" id="ARBA00006064"/>
    </source>
</evidence>
<dbReference type="Pfam" id="PF00767">
    <property type="entry name" value="Poty_coat"/>
    <property type="match status" value="1"/>
</dbReference>
<evidence type="ECO:0000256" key="16">
    <source>
        <dbReference type="ARBA" id="ARBA00022632"/>
    </source>
</evidence>
<evidence type="ECO:0000256" key="2">
    <source>
        <dbReference type="ARBA" id="ARBA00001848"/>
    </source>
</evidence>
<evidence type="ECO:0000259" key="35">
    <source>
        <dbReference type="PROSITE" id="PS50507"/>
    </source>
</evidence>
<sequence>MATIMFGDFIVQLKHNTRTEKKKRVVETTRLEQDVRMETVHVQVMESITVGCSARCAGLSAYTKSSLRRAIKEGDLNASGGCHYCGLRALVGEGRERVISVPRLVEQQKEVVVTKEVPYFYEEEYEVEIPCIATEIVQPVVAIASIGNVCETAVQTKGISTIVTKDMMATSEPSLKQVSRAFILAGKKEVGSYDLAIKKMDDAMQQNLVLQRRLFIKQQSTIKQQPKGAVQLRPCSYEQAKKRAESARKRQEEEDAFLHGRYQQKEYIGKVLEPMSVQRGESVGFRSPHWHRSFKKSANTPLKRKVESLTRVLREVLSVIRDKGVVVEFIGHRTKRLAARYVRKGNSTIPKVTLPHEGGKYKEKELDFNTYNQCLSALCAHGTYRCLNDAEIGPGDSGLVFDKRSSLTVNHTQQPFMIIRGRLDGRLVNALDKQQDIYSIHHYSQNPELQFFSGWRDKFNKLVPHVQHHDCSINFDNEQCGQFAAIMSQMLYPVKKLSCVQCRQHIQSLSWDEYRQLIAVNISCHENVLGESGSIMGLDMVRKFVERATSENLNLTTSMEIMKLTHNNKSTVMLQIQDINKALMKGSSVTQEELDLALSQLLQMTQWWKNHMSLTEIDPLKSFRNKRSSKALLNPSLLCDNQLDKNGNFIWGERGYHSKRFFSNFFDEVIPSEGYSKYRIRKTPNGQRELAIGSLIVPLSLERARAALQGKSIETVPLTLACVARQNGNFVYPCCCVTLDDGTPMYSELKSPTKRHLVVGTSGDPKYIDLPQNDEDRMYIAKEGYCYLNIFLAMLVNVNEKEAKDFTKMVRDVIIPMLGTWPTMHDLATAVYILTVFHPETRNAELPRILVDHTSQTMHVIDSFGSLTTGYHVLKAGTINQLIHFAANDLSGEMKHYRVGGDPQQRLRCETALITSIFKPKRMIKILESDPYILLMGLVSPSLLMHLYRLRHIEKAIEMWIQRDQSVSKIFVLLEQLTKKVAVCDALVDQLDTINNSASHLLDILKECPRTMHSYVPASDLLTLYLERQVSNSQLLDNGYTDINDLLYVEMEKIYISRLKQEWCALSLLEKSSSTWHLKQFSIATEKGLIKRVTEGRKEFSASFVNECFTTAKSHLRSRKDMILRACEKLGHSIIRTCVNTVISVVGKCYNDIIYFVNIILIFSLLVQMISTMQSMILSAKTNKAFVQKAERDLRETSVMHMYDMCCKALGEPPTIDEFLEHIEKVRPDLIPVAQEMMSMTTDVSVQAKNATQLQFEKIVAFMALLTMLIDTERSDAIFKILSKLKTVFHTMGETVQVQSLDEILSVDEEKRLTIDFDMESTKEPTSTSFDVRFGDWWNRQLQQNRIVPHYRCCGKFLEFTRETAAKVANEISTPQKLEFLVRGAVGSGKSTSLPHNLAKKGKVLLCEPTRPLAENVSKQLSKDPFYQHVTLRMRGMNKFGSSNITVMTSGFAFHYYVNNPQQLSDFDYIIFDECHVMDSSAIAFNCALKEFEFAGKLIKVSATPPGRECEFTTQHPVKLKVEEQMSFTNFVQAQGTGSNADMIQHGSNLLVYVASYNEVDQLAKLLIEKNFKVTKVDGRTMQMGNVEITTMGSEGKPHFVVATNIIENGVTLDVDCVIDFGLKVVAALDSDNRCVRYMKKSVSYGERIQRLGRVGRHKPGFALRIGHTEKGVEEITEFIATEAAFLSFAYGLPVTTQGVTTNILSQCTVKQARSALNFELTPLFTTHFVRYDGAMHPEIHRILKAFKLRESEMMLNKLAIPHQYISQWITVGEYERLGVHVHCDAKVRIPFYVNGIPDKTFEMLWDTVCKYKCDAGFGKLTSVNATKVSYTLSTDPTALPRTIAIIDHLIAEEMMKKSHFDTMSSAVTGHSFSLNGIAEAIRKRYLRDYTQQNITTLQQAKSQLLEFSNTKVDINDLNSLGDLGVLNTVRLQSKEAIIKFLDIKGKWDGKKFMNDAILAVFTLLGGGWMMWEYFSKKMQENVTTQGKKRMNQKLKFRDAFDRKVGREVYADDYTMEHTFGEAYTKKGKQKGSTKTKGMGRKTRKFVHMYGVEPENYSMIRFVDPLTGATLDEGTRVDIRLVQEEFGEVRRQKIDEGELDKEKVRGNPGIQAYFIGKNAEEALKVDLTPHRPTLLCMNSNAIAGYPEREDELRQTGLPVRIKRSEVPEPNDEVTTESKSIYKGLRDYNGISSLVCQLTNISDGHCETIFGIGYGSYIITNGHLFKRNNGVLNIRTWHGEFEIKNTTQIKIHFIEGKDAILIRMPKDFPPFAKKSLFRPPIKEERVCMVGTNFQEKSLRATVSESSMVLPEGVGSFWIHWITTQDGYCGLPLVSVNDGLIVGFHGLTSNDSNKNFFVPFCEDFENKYLKSAESLSWDKHWFWQPDKIAWGSLNLVSDQPKEEFKVSKLISDLFGGTVATQSKQQWVLESAEGNLKACAQADSALVTKHVVKGKCPYFEQYLRERSEAANFFKPLMGAYQPSKLNKEAFKKDFFKYNKAVTLNEVCYEAFEAAFNGVITMMIEHGFSECSYVTDPEEIYASLNLKAAVGAQYKGKKQDYLNGMDEFDKERLLYLSCERLFYGKKGLWNGSLKAELRPLEKVEANKTRTFTAAPMDTLLGAKVCVDDFNNQFYSLNLECPWTVGMTKFYGGWDTLMRKLPDGWIHCHADGSQFDSSLTPLLLNSVLGIRRFFMEDWWIGEEMLENLYAEIVYTPILAPDGTVFKKFRGNNSGQPSTVVDNTLMVVMSVYYSCHKVGWSDDDIQERLVFFANGDDIILSIQEVDLWVLDTFAASFKELGLNYNFDERTRKREDLWFMSHCAIQVDGIYIPKLEPERVVSILEWDRSKEMMHRTEAICAAMIEAWGYPELLQEIRKFYLWLLERDELKEIAANGGAPYIAESALKTLYTNKKTKIEELAKYLEVLNFDYGVGCGESVHLQSGSGHPPPPVVDAGVDTGKDKKDKSSRGKDPENKEETRNNSRGTENPTMRDKDVNAGSRGKVVPRLQRITKRMNLPMVKGNVILNLDHLLDYKPEQTDLFNTRATKMQFEMWYNAVKGEYEIDDDQMAIIMNGFMVWCIDNGTSPDVNGTWVMMDGDEQVEYPLKPMVENAKPTLRQIMHHFSDAAEAYIEMRNSERPYMPRYGLLRNLRDKNLARYAFDFYEVTSKTSDRAREAVAQMKAAALSNVSSKLFGLDGNVATTSENTERHTARDVNQNMHTLLGMGPPQ</sequence>
<dbReference type="InterPro" id="IPR001456">
    <property type="entry name" value="HC-pro"/>
</dbReference>
<keyword evidence="10" id="KW-1139">Helical capsid protein</keyword>
<keyword evidence="27" id="KW-0899">Viral immunoevasion</keyword>
<dbReference type="InterPro" id="IPR043504">
    <property type="entry name" value="Peptidase_S1_PA_chymotrypsin"/>
</dbReference>
<evidence type="ECO:0000256" key="20">
    <source>
        <dbReference type="ARBA" id="ARBA00022741"/>
    </source>
</evidence>
<evidence type="ECO:0000256" key="31">
    <source>
        <dbReference type="ARBA" id="ARBA00045403"/>
    </source>
</evidence>
<keyword evidence="8" id="KW-0696">RNA-directed RNA polymerase</keyword>
<keyword evidence="16" id="KW-1090">Inhibition of host innate immune response by virus</keyword>
<dbReference type="InterPro" id="IPR031159">
    <property type="entry name" value="HC_PRO_CPD_dom"/>
</dbReference>
<dbReference type="GO" id="GO:0003723">
    <property type="term" value="F:RNA binding"/>
    <property type="evidence" value="ECO:0007669"/>
    <property type="project" value="InterPro"/>
</dbReference>
<dbReference type="InterPro" id="IPR014001">
    <property type="entry name" value="Helicase_ATP-bd"/>
</dbReference>
<evidence type="ECO:0000256" key="13">
    <source>
        <dbReference type="ARBA" id="ARBA00022561"/>
    </source>
</evidence>
<keyword evidence="9" id="KW-1036">Host cytoplasmic vesicle</keyword>
<comment type="catalytic activity">
    <reaction evidence="2">
        <text>Hydrolyzes a Gly-|-Gly bond at its own C-terminus, commonly in the sequence -Tyr-Xaa-Val-Gly-|-Gly, in the processing of the potyviral polyprotein.</text>
        <dbReference type="EC" id="3.4.22.45"/>
    </reaction>
</comment>
<dbReference type="InterPro" id="IPR027417">
    <property type="entry name" value="P-loop_NTPase"/>
</dbReference>
<dbReference type="InterPro" id="IPR001650">
    <property type="entry name" value="Helicase_C-like"/>
</dbReference>
<comment type="similarity">
    <text evidence="5 33">Belongs to the potyviridae genome polyprotein family.</text>
</comment>
<evidence type="ECO:0000256" key="30">
    <source>
        <dbReference type="ARBA" id="ARBA00034108"/>
    </source>
</evidence>
<dbReference type="CDD" id="cd23175">
    <property type="entry name" value="ps-ssRNAv_Potyviridae_RdRp"/>
    <property type="match status" value="1"/>
</dbReference>
<dbReference type="SUPFAM" id="SSF52540">
    <property type="entry name" value="P-loop containing nucleoside triphosphate hydrolases"/>
    <property type="match status" value="2"/>
</dbReference>
<dbReference type="InterPro" id="IPR001205">
    <property type="entry name" value="RNA-dir_pol_C"/>
</dbReference>
<evidence type="ECO:0000256" key="3">
    <source>
        <dbReference type="ARBA" id="ARBA00004147"/>
    </source>
</evidence>
<dbReference type="InterPro" id="IPR011545">
    <property type="entry name" value="DEAD/DEAH_box_helicase_dom"/>
</dbReference>
<dbReference type="GO" id="GO:0004386">
    <property type="term" value="F:helicase activity"/>
    <property type="evidence" value="ECO:0007669"/>
    <property type="project" value="UniProtKB-KW"/>
</dbReference>
<protein>
    <recommendedName>
        <fullName evidence="6">Genome polyprotein</fullName>
    </recommendedName>
</protein>
<dbReference type="Gene3D" id="3.30.70.270">
    <property type="match status" value="1"/>
</dbReference>
<dbReference type="InterPro" id="IPR001592">
    <property type="entry name" value="Poty_coat"/>
</dbReference>
<evidence type="ECO:0000256" key="21">
    <source>
        <dbReference type="ARBA" id="ARBA00022801"/>
    </source>
</evidence>
<dbReference type="PROSITE" id="PS51871">
    <property type="entry name" value="PV_P1_PRO"/>
    <property type="match status" value="1"/>
</dbReference>
<dbReference type="SUPFAM" id="SSF50494">
    <property type="entry name" value="Trypsin-like serine proteases"/>
    <property type="match status" value="1"/>
</dbReference>
<evidence type="ECO:0000256" key="14">
    <source>
        <dbReference type="ARBA" id="ARBA00022562"/>
    </source>
</evidence>
<proteinExistence type="inferred from homology"/>
<evidence type="ECO:0000256" key="24">
    <source>
        <dbReference type="ARBA" id="ARBA00022840"/>
    </source>
</evidence>
<dbReference type="Pfam" id="PF00270">
    <property type="entry name" value="DEAD"/>
    <property type="match status" value="1"/>
</dbReference>
<evidence type="ECO:0000256" key="17">
    <source>
        <dbReference type="ARBA" id="ARBA00022670"/>
    </source>
</evidence>
<keyword evidence="13" id="KW-0167">Capsid protein</keyword>
<keyword evidence="18" id="KW-0808">Transferase</keyword>
<comment type="subcellular location">
    <subcellularLocation>
        <location evidence="30">Host cytoplasmic vesicle</location>
    </subcellularLocation>
    <subcellularLocation>
        <location evidence="3">Host nucleus</location>
    </subcellularLocation>
    <subcellularLocation>
        <location evidence="4">Virion</location>
    </subcellularLocation>
</comment>
<keyword evidence="17" id="KW-0645">Protease</keyword>
<keyword evidence="15" id="KW-0945">Host-virus interaction</keyword>
<dbReference type="PANTHER" id="PTHR43519">
    <property type="entry name" value="ATP-DEPENDENT RNA HELICASE HRPB"/>
    <property type="match status" value="1"/>
</dbReference>
<evidence type="ECO:0000256" key="25">
    <source>
        <dbReference type="ARBA" id="ARBA00022844"/>
    </source>
</evidence>
<dbReference type="SMART" id="SM00487">
    <property type="entry name" value="DEXDc"/>
    <property type="match status" value="1"/>
</dbReference>
<feature type="region of interest" description="Disordered" evidence="34">
    <location>
        <begin position="2933"/>
        <end position="2996"/>
    </location>
</feature>
<dbReference type="InterPro" id="IPR007094">
    <property type="entry name" value="RNA-dir_pol_PSvirus"/>
</dbReference>
<comment type="catalytic activity">
    <reaction evidence="1">
        <text>Hydrolyzes glutaminyl bonds, and activity is further restricted by preferences for the amino acids in P6 - P1' that vary with the species of potyvirus, e.g. Glu-Xaa-Xaa-Tyr-Xaa-Gln-|-(Ser or Gly) for the enzyme from tobacco etch virus. The natural substrate is the viral polyprotein, but other proteins and oligopeptides containing the appropriate consensus sequence are also cleaved.</text>
        <dbReference type="EC" id="3.4.22.44"/>
    </reaction>
</comment>
<evidence type="ECO:0000256" key="10">
    <source>
        <dbReference type="ARBA" id="ARBA00022497"/>
    </source>
</evidence>